<dbReference type="GO" id="GO:0043565">
    <property type="term" value="F:sequence-specific DNA binding"/>
    <property type="evidence" value="ECO:0007669"/>
    <property type="project" value="TreeGrafter"/>
</dbReference>
<organism evidence="6 7">
    <name type="scientific">Cystobacter fuscus (strain ATCC 25194 / DSM 2262 / NBRC 100088 / M29)</name>
    <dbReference type="NCBI Taxonomy" id="1242864"/>
    <lineage>
        <taxon>Bacteria</taxon>
        <taxon>Pseudomonadati</taxon>
        <taxon>Myxococcota</taxon>
        <taxon>Myxococcia</taxon>
        <taxon>Myxococcales</taxon>
        <taxon>Cystobacterineae</taxon>
        <taxon>Archangiaceae</taxon>
        <taxon>Cystobacter</taxon>
    </lineage>
</organism>
<name>S9QPZ9_CYSF2</name>
<dbReference type="GO" id="GO:0003700">
    <property type="term" value="F:DNA-binding transcription factor activity"/>
    <property type="evidence" value="ECO:0007669"/>
    <property type="project" value="InterPro"/>
</dbReference>
<protein>
    <submittedName>
        <fullName evidence="6">Transcriptional regulator, LysR family</fullName>
    </submittedName>
</protein>
<comment type="caution">
    <text evidence="6">The sequence shown here is derived from an EMBL/GenBank/DDBJ whole genome shotgun (WGS) entry which is preliminary data.</text>
</comment>
<dbReference type="InterPro" id="IPR058163">
    <property type="entry name" value="LysR-type_TF_proteobact-type"/>
</dbReference>
<dbReference type="GO" id="GO:0006351">
    <property type="term" value="P:DNA-templated transcription"/>
    <property type="evidence" value="ECO:0007669"/>
    <property type="project" value="TreeGrafter"/>
</dbReference>
<dbReference type="FunFam" id="1.10.10.10:FF:000001">
    <property type="entry name" value="LysR family transcriptional regulator"/>
    <property type="match status" value="1"/>
</dbReference>
<accession>S9QPZ9</accession>
<keyword evidence="7" id="KW-1185">Reference proteome</keyword>
<dbReference type="eggNOG" id="COG0583">
    <property type="taxonomic scope" value="Bacteria"/>
</dbReference>
<dbReference type="Gene3D" id="3.40.190.290">
    <property type="match status" value="1"/>
</dbReference>
<dbReference type="SUPFAM" id="SSF46785">
    <property type="entry name" value="Winged helix' DNA-binding domain"/>
    <property type="match status" value="1"/>
</dbReference>
<dbReference type="Proteomes" id="UP000011682">
    <property type="component" value="Unassembled WGS sequence"/>
</dbReference>
<evidence type="ECO:0000313" key="6">
    <source>
        <dbReference type="EMBL" id="EPX63384.1"/>
    </source>
</evidence>
<gene>
    <name evidence="6" type="ORF">D187_005790</name>
</gene>
<dbReference type="OrthoDB" id="5504838at2"/>
<evidence type="ECO:0000259" key="5">
    <source>
        <dbReference type="PROSITE" id="PS50931"/>
    </source>
</evidence>
<dbReference type="EMBL" id="ANAH02000005">
    <property type="protein sequence ID" value="EPX63384.1"/>
    <property type="molecule type" value="Genomic_DNA"/>
</dbReference>
<evidence type="ECO:0000256" key="1">
    <source>
        <dbReference type="ARBA" id="ARBA00009437"/>
    </source>
</evidence>
<evidence type="ECO:0000256" key="2">
    <source>
        <dbReference type="ARBA" id="ARBA00023015"/>
    </source>
</evidence>
<evidence type="ECO:0000256" key="3">
    <source>
        <dbReference type="ARBA" id="ARBA00023125"/>
    </source>
</evidence>
<evidence type="ECO:0000256" key="4">
    <source>
        <dbReference type="ARBA" id="ARBA00023163"/>
    </source>
</evidence>
<dbReference type="Pfam" id="PF03466">
    <property type="entry name" value="LysR_substrate"/>
    <property type="match status" value="1"/>
</dbReference>
<dbReference type="AlphaFoldDB" id="S9QPZ9"/>
<dbReference type="InterPro" id="IPR036390">
    <property type="entry name" value="WH_DNA-bd_sf"/>
</dbReference>
<dbReference type="InterPro" id="IPR036388">
    <property type="entry name" value="WH-like_DNA-bd_sf"/>
</dbReference>
<dbReference type="PANTHER" id="PTHR30537:SF31">
    <property type="entry name" value="TRANSCRIPTIONAL REGULATOR, LYSR FAMILY"/>
    <property type="match status" value="1"/>
</dbReference>
<feature type="domain" description="HTH lysR-type" evidence="5">
    <location>
        <begin position="1"/>
        <end position="59"/>
    </location>
</feature>
<reference evidence="6" key="1">
    <citation type="submission" date="2013-05" db="EMBL/GenBank/DDBJ databases">
        <title>Genome assembly of Cystobacter fuscus DSM 2262.</title>
        <authorList>
            <person name="Sharma G."/>
            <person name="Khatri I."/>
            <person name="Kaur C."/>
            <person name="Mayilraj S."/>
            <person name="Subramanian S."/>
        </authorList>
    </citation>
    <scope>NUCLEOTIDE SEQUENCE [LARGE SCALE GENOMIC DNA]</scope>
    <source>
        <strain evidence="6">DSM 2262</strain>
    </source>
</reference>
<dbReference type="PANTHER" id="PTHR30537">
    <property type="entry name" value="HTH-TYPE TRANSCRIPTIONAL REGULATOR"/>
    <property type="match status" value="1"/>
</dbReference>
<dbReference type="InterPro" id="IPR000847">
    <property type="entry name" value="LysR_HTH_N"/>
</dbReference>
<dbReference type="SUPFAM" id="SSF53850">
    <property type="entry name" value="Periplasmic binding protein-like II"/>
    <property type="match status" value="1"/>
</dbReference>
<dbReference type="PROSITE" id="PS50931">
    <property type="entry name" value="HTH_LYSR"/>
    <property type="match status" value="1"/>
</dbReference>
<keyword evidence="4" id="KW-0804">Transcription</keyword>
<dbReference type="Gene3D" id="1.10.10.10">
    <property type="entry name" value="Winged helix-like DNA-binding domain superfamily/Winged helix DNA-binding domain"/>
    <property type="match status" value="1"/>
</dbReference>
<keyword evidence="3" id="KW-0238">DNA-binding</keyword>
<comment type="similarity">
    <text evidence="1">Belongs to the LysR transcriptional regulatory family.</text>
</comment>
<dbReference type="RefSeq" id="WP_002623588.1">
    <property type="nucleotide sequence ID" value="NZ_ANAH02000005.1"/>
</dbReference>
<proteinExistence type="inferred from homology"/>
<sequence length="304" mass="33855">MRDLNDMFFFSEVVANGGFAPAGRVLRQSKSKLSRRVARLEERLGVRLIERSSRRFRVTDVGQAFYDHCQSVMAEVNRAEAVVAATQGEPHGTVRFNCPQGMMDTLGCHLVRFMERYPRVNLQVVATNRRVDLIAERIDLALRVSPSLDIDASFTVRKLTQSNCILVAAPVWADRLGDERNVEQLASLPTLSINEREGQDTWALLGPEQRTFTLHHMPRLSCGDCQAVLGAAIAGLGITLLPEALCGPALRSGQLVRVFPDWHTQEGILHLVFTSRRGLPPPVSALIEYLAEHVRNPFSMKMAS</sequence>
<keyword evidence="2" id="KW-0805">Transcription regulation</keyword>
<dbReference type="Pfam" id="PF00126">
    <property type="entry name" value="HTH_1"/>
    <property type="match status" value="1"/>
</dbReference>
<evidence type="ECO:0000313" key="7">
    <source>
        <dbReference type="Proteomes" id="UP000011682"/>
    </source>
</evidence>
<dbReference type="InterPro" id="IPR005119">
    <property type="entry name" value="LysR_subst-bd"/>
</dbReference>